<organism evidence="2 3">
    <name type="scientific">Solirubrobacter ginsenosidimutans</name>
    <dbReference type="NCBI Taxonomy" id="490573"/>
    <lineage>
        <taxon>Bacteria</taxon>
        <taxon>Bacillati</taxon>
        <taxon>Actinomycetota</taxon>
        <taxon>Thermoleophilia</taxon>
        <taxon>Solirubrobacterales</taxon>
        <taxon>Solirubrobacteraceae</taxon>
        <taxon>Solirubrobacter</taxon>
    </lineage>
</organism>
<sequence>MERTLVDDVLLAVCILVGAALGALVFGADGASAQGFVIGAVTVIVVLQVLRFVVRRVGTNRDE</sequence>
<accession>A0A9X3S4U3</accession>
<evidence type="ECO:0000313" key="2">
    <source>
        <dbReference type="EMBL" id="MDA0167040.1"/>
    </source>
</evidence>
<protein>
    <submittedName>
        <fullName evidence="2">Uncharacterized protein</fullName>
    </submittedName>
</protein>
<dbReference type="EMBL" id="JAPDOD010000085">
    <property type="protein sequence ID" value="MDA0167040.1"/>
    <property type="molecule type" value="Genomic_DNA"/>
</dbReference>
<reference evidence="2" key="1">
    <citation type="submission" date="2022-10" db="EMBL/GenBank/DDBJ databases">
        <title>The WGS of Solirubrobacter ginsenosidimutans DSM 21036.</title>
        <authorList>
            <person name="Jiang Z."/>
        </authorList>
    </citation>
    <scope>NUCLEOTIDE SEQUENCE</scope>
    <source>
        <strain evidence="2">DSM 21036</strain>
    </source>
</reference>
<proteinExistence type="predicted"/>
<feature type="transmembrane region" description="Helical" evidence="1">
    <location>
        <begin position="34"/>
        <end position="54"/>
    </location>
</feature>
<dbReference type="Proteomes" id="UP001149140">
    <property type="component" value="Unassembled WGS sequence"/>
</dbReference>
<dbReference type="RefSeq" id="WP_270046293.1">
    <property type="nucleotide sequence ID" value="NZ_JAPDOD010000085.1"/>
</dbReference>
<gene>
    <name evidence="2" type="ORF">OM076_42660</name>
</gene>
<feature type="transmembrane region" description="Helical" evidence="1">
    <location>
        <begin position="9"/>
        <end position="28"/>
    </location>
</feature>
<evidence type="ECO:0000256" key="1">
    <source>
        <dbReference type="SAM" id="Phobius"/>
    </source>
</evidence>
<keyword evidence="3" id="KW-1185">Reference proteome</keyword>
<keyword evidence="1" id="KW-1133">Transmembrane helix</keyword>
<evidence type="ECO:0000313" key="3">
    <source>
        <dbReference type="Proteomes" id="UP001149140"/>
    </source>
</evidence>
<keyword evidence="1" id="KW-0812">Transmembrane</keyword>
<dbReference type="AlphaFoldDB" id="A0A9X3S4U3"/>
<keyword evidence="1" id="KW-0472">Membrane</keyword>
<comment type="caution">
    <text evidence="2">The sequence shown here is derived from an EMBL/GenBank/DDBJ whole genome shotgun (WGS) entry which is preliminary data.</text>
</comment>
<name>A0A9X3S4U3_9ACTN</name>